<dbReference type="GO" id="GO:0046592">
    <property type="term" value="F:polyamine oxidase activity"/>
    <property type="evidence" value="ECO:0007669"/>
    <property type="project" value="TreeGrafter"/>
</dbReference>
<comment type="pathway">
    <text evidence="2">Amine and polyamine degradation; spermine degradation.</text>
</comment>
<evidence type="ECO:0000259" key="8">
    <source>
        <dbReference type="Pfam" id="PF01593"/>
    </source>
</evidence>
<feature type="domain" description="Amine oxidase" evidence="8">
    <location>
        <begin position="78"/>
        <end position="507"/>
    </location>
</feature>
<dbReference type="InParanoid" id="A0A2V0P9W3"/>
<evidence type="ECO:0000256" key="7">
    <source>
        <dbReference type="SAM" id="SignalP"/>
    </source>
</evidence>
<evidence type="ECO:0000256" key="2">
    <source>
        <dbReference type="ARBA" id="ARBA00004723"/>
    </source>
</evidence>
<comment type="caution">
    <text evidence="9">The sequence shown here is derived from an EMBL/GenBank/DDBJ whole genome shotgun (WGS) entry which is preliminary data.</text>
</comment>
<keyword evidence="10" id="KW-1185">Reference proteome</keyword>
<comment type="similarity">
    <text evidence="3">Belongs to the flavin monoamine oxidase family.</text>
</comment>
<dbReference type="STRING" id="307507.A0A2V0P9W3"/>
<feature type="chain" id="PRO_5015919003" description="Amine oxidase domain-containing protein" evidence="7">
    <location>
        <begin position="27"/>
        <end position="527"/>
    </location>
</feature>
<evidence type="ECO:0000256" key="4">
    <source>
        <dbReference type="ARBA" id="ARBA00023002"/>
    </source>
</evidence>
<dbReference type="OrthoDB" id="5046242at2759"/>
<evidence type="ECO:0000313" key="9">
    <source>
        <dbReference type="EMBL" id="GBF93957.1"/>
    </source>
</evidence>
<accession>A0A2V0P9W3</accession>
<dbReference type="Gene3D" id="3.50.50.60">
    <property type="entry name" value="FAD/NAD(P)-binding domain"/>
    <property type="match status" value="1"/>
</dbReference>
<gene>
    <name evidence="9" type="ORF">Rsub_06206</name>
</gene>
<feature type="signal peptide" evidence="7">
    <location>
        <begin position="1"/>
        <end position="26"/>
    </location>
</feature>
<evidence type="ECO:0000256" key="3">
    <source>
        <dbReference type="ARBA" id="ARBA00005995"/>
    </source>
</evidence>
<comment type="cofactor">
    <cofactor evidence="1">
        <name>FAD</name>
        <dbReference type="ChEBI" id="CHEBI:57692"/>
    </cofactor>
</comment>
<organism evidence="9 10">
    <name type="scientific">Raphidocelis subcapitata</name>
    <dbReference type="NCBI Taxonomy" id="307507"/>
    <lineage>
        <taxon>Eukaryota</taxon>
        <taxon>Viridiplantae</taxon>
        <taxon>Chlorophyta</taxon>
        <taxon>core chlorophytes</taxon>
        <taxon>Chlorophyceae</taxon>
        <taxon>CS clade</taxon>
        <taxon>Sphaeropleales</taxon>
        <taxon>Selenastraceae</taxon>
        <taxon>Raphidocelis</taxon>
    </lineage>
</organism>
<evidence type="ECO:0000256" key="5">
    <source>
        <dbReference type="PIRSR" id="PIRSR601613-1"/>
    </source>
</evidence>
<dbReference type="GO" id="GO:0006598">
    <property type="term" value="P:polyamine catabolic process"/>
    <property type="evidence" value="ECO:0007669"/>
    <property type="project" value="TreeGrafter"/>
</dbReference>
<dbReference type="AlphaFoldDB" id="A0A2V0P9W3"/>
<dbReference type="InterPro" id="IPR050281">
    <property type="entry name" value="Flavin_monoamine_oxidase"/>
</dbReference>
<feature type="compositionally biased region" description="Pro residues" evidence="6">
    <location>
        <begin position="31"/>
        <end position="48"/>
    </location>
</feature>
<dbReference type="PROSITE" id="PS51257">
    <property type="entry name" value="PROKAR_LIPOPROTEIN"/>
    <property type="match status" value="1"/>
</dbReference>
<dbReference type="PANTHER" id="PTHR10742:SF386">
    <property type="entry name" value="LYSINE-SPECIFIC HISTONE DEMETHYLASE 1A"/>
    <property type="match status" value="1"/>
</dbReference>
<dbReference type="InterPro" id="IPR001613">
    <property type="entry name" value="Flavin_amine_oxidase"/>
</dbReference>
<dbReference type="Pfam" id="PF01593">
    <property type="entry name" value="Amino_oxidase"/>
    <property type="match status" value="1"/>
</dbReference>
<dbReference type="FunCoup" id="A0A2V0P9W3">
    <property type="interactions" value="20"/>
</dbReference>
<dbReference type="InterPro" id="IPR002937">
    <property type="entry name" value="Amino_oxidase"/>
</dbReference>
<dbReference type="SUPFAM" id="SSF54373">
    <property type="entry name" value="FAD-linked reductases, C-terminal domain"/>
    <property type="match status" value="1"/>
</dbReference>
<keyword evidence="7" id="KW-0732">Signal</keyword>
<proteinExistence type="inferred from homology"/>
<evidence type="ECO:0000313" key="10">
    <source>
        <dbReference type="Proteomes" id="UP000247498"/>
    </source>
</evidence>
<protein>
    <recommendedName>
        <fullName evidence="8">Amine oxidase domain-containing protein</fullName>
    </recommendedName>
</protein>
<sequence>MGRTGLPECGLVLVALLACCACCARGQPPAPPPEAAPLPGALPLPPAALTPNSTSGGPPAAAAAEQQAADVIVVGAGIAGLAAAKELAASGLRVVVLEARNRTGGRLHSVPTAAGGRVDLGAMWAHGWNESHPLRPLISALGLNVSRKQNYNSGAIFQPGGGRSSFLSYAQVQRGWTNVLEANITRMRAAASAAAAAASAAPAGAGAAPPRDVPVLEPYLAWLEGAWLSPNATRQANLLLHTRMQVLLNANASELSALRYGDAKTLPAEDVLIEGGMDALTDDLARGLDVRLGTVVTNISHDASGVRAAAAGGAAFAAPFAVVTLPLGVLKEPSTVVFDPPLPAAKRSAGMGVLDKVVMVWPEPWWPKNADFISREMPDLSGEWCVFLNYYATLRLPVLVALHAADTARGLEARGDAEVLEGAMEALRGIGGPGVPPPSQSFVTRWAADPFARGSYSFYAVGNPRDIVDALGDPVGRLHFAGEATSRHPATAHGAYESGLREARRVLAARASEAGGAAAAPPAGTAG</sequence>
<dbReference type="Proteomes" id="UP000247498">
    <property type="component" value="Unassembled WGS sequence"/>
</dbReference>
<evidence type="ECO:0000256" key="6">
    <source>
        <dbReference type="SAM" id="MobiDB-lite"/>
    </source>
</evidence>
<keyword evidence="4" id="KW-0560">Oxidoreductase</keyword>
<reference evidence="9 10" key="1">
    <citation type="journal article" date="2018" name="Sci. Rep.">
        <title>Raphidocelis subcapitata (=Pseudokirchneriella subcapitata) provides an insight into genome evolution and environmental adaptations in the Sphaeropleales.</title>
        <authorList>
            <person name="Suzuki S."/>
            <person name="Yamaguchi H."/>
            <person name="Nakajima N."/>
            <person name="Kawachi M."/>
        </authorList>
    </citation>
    <scope>NUCLEOTIDE SEQUENCE [LARGE SCALE GENOMIC DNA]</scope>
    <source>
        <strain evidence="9 10">NIES-35</strain>
    </source>
</reference>
<feature type="binding site" evidence="5">
    <location>
        <position position="296"/>
    </location>
    <ligand>
        <name>FAD</name>
        <dbReference type="ChEBI" id="CHEBI:57692"/>
    </ligand>
</feature>
<dbReference type="EMBL" id="BDRX01000046">
    <property type="protein sequence ID" value="GBF93957.1"/>
    <property type="molecule type" value="Genomic_DNA"/>
</dbReference>
<feature type="binding site" evidence="5">
    <location>
        <begin position="98"/>
        <end position="99"/>
    </location>
    <ligand>
        <name>FAD</name>
        <dbReference type="ChEBI" id="CHEBI:57692"/>
    </ligand>
</feature>
<dbReference type="Gene3D" id="3.90.660.10">
    <property type="match status" value="1"/>
</dbReference>
<feature type="region of interest" description="Disordered" evidence="6">
    <location>
        <begin position="31"/>
        <end position="62"/>
    </location>
</feature>
<dbReference type="PRINTS" id="PR00757">
    <property type="entry name" value="AMINEOXDASEF"/>
</dbReference>
<feature type="binding site" evidence="5">
    <location>
        <position position="483"/>
    </location>
    <ligand>
        <name>FAD</name>
        <dbReference type="ChEBI" id="CHEBI:57692"/>
    </ligand>
</feature>
<evidence type="ECO:0000256" key="1">
    <source>
        <dbReference type="ARBA" id="ARBA00001974"/>
    </source>
</evidence>
<dbReference type="InterPro" id="IPR036188">
    <property type="entry name" value="FAD/NAD-bd_sf"/>
</dbReference>
<dbReference type="SUPFAM" id="SSF51905">
    <property type="entry name" value="FAD/NAD(P)-binding domain"/>
    <property type="match status" value="1"/>
</dbReference>
<name>A0A2V0P9W3_9CHLO</name>
<dbReference type="PANTHER" id="PTHR10742">
    <property type="entry name" value="FLAVIN MONOAMINE OXIDASE"/>
    <property type="match status" value="1"/>
</dbReference>